<sequence length="121" mass="12623">MTWGPPDMTEPNLTTAAVLSIALGLASVMPGIDGNALIGAFTGAALVVVSSQDIGLLKRVAYLLISLVMGYLAAPEIVHATAIRSTGVAAFFAAALVIVITLQLIERIRSADFLAFLRKAR</sequence>
<dbReference type="InterPro" id="IPR032637">
    <property type="entry name" value="Phage_holin-like"/>
</dbReference>
<keyword evidence="1" id="KW-1133">Transmembrane helix</keyword>
<feature type="transmembrane region" description="Helical" evidence="1">
    <location>
        <begin position="20"/>
        <end position="48"/>
    </location>
</feature>
<feature type="transmembrane region" description="Helical" evidence="1">
    <location>
        <begin position="60"/>
        <end position="82"/>
    </location>
</feature>
<dbReference type="AlphaFoldDB" id="E5AKR1"/>
<dbReference type="HOGENOM" id="CLU_136127_2_1_4"/>
<feature type="transmembrane region" description="Helical" evidence="1">
    <location>
        <begin position="88"/>
        <end position="105"/>
    </location>
</feature>
<keyword evidence="1" id="KW-0472">Membrane</keyword>
<protein>
    <recommendedName>
        <fullName evidence="4">Phage holin</fullName>
    </recommendedName>
</protein>
<dbReference type="Pfam" id="PF16931">
    <property type="entry name" value="Phage_holin_8"/>
    <property type="match status" value="1"/>
</dbReference>
<reference evidence="2 3" key="1">
    <citation type="journal article" date="2011" name="J. Bacteriol.">
        <title>Complete genome sequence of Burkholderia rhizoxinica, an endosymbiont of Rhizopus microsporus.</title>
        <authorList>
            <person name="Lackner G."/>
            <person name="Moebius N."/>
            <person name="Partida-Martinez L."/>
            <person name="Hertweck C."/>
        </authorList>
    </citation>
    <scope>NUCLEOTIDE SEQUENCE [LARGE SCALE GENOMIC DNA]</scope>
    <source>
        <strain evidence="3">DSM 19002 / CIP 109453 / HKI 454</strain>
    </source>
</reference>
<evidence type="ECO:0008006" key="4">
    <source>
        <dbReference type="Google" id="ProtNLM"/>
    </source>
</evidence>
<dbReference type="STRING" id="882378.RBRH_00891"/>
<dbReference type="EMBL" id="FR687359">
    <property type="protein sequence ID" value="CBW73733.1"/>
    <property type="molecule type" value="Genomic_DNA"/>
</dbReference>
<name>E5AKR1_MYCRK</name>
<evidence type="ECO:0000256" key="1">
    <source>
        <dbReference type="SAM" id="Phobius"/>
    </source>
</evidence>
<evidence type="ECO:0000313" key="3">
    <source>
        <dbReference type="Proteomes" id="UP000007437"/>
    </source>
</evidence>
<keyword evidence="1" id="KW-0812">Transmembrane</keyword>
<dbReference type="eggNOG" id="ENOG5032YF4">
    <property type="taxonomic scope" value="Bacteria"/>
</dbReference>
<proteinExistence type="predicted"/>
<dbReference type="KEGG" id="brh:RBRH_00891"/>
<organism evidence="2 3">
    <name type="scientific">Mycetohabitans rhizoxinica (strain DSM 19002 / CIP 109453 / HKI 454)</name>
    <name type="common">Paraburkholderia rhizoxinica</name>
    <dbReference type="NCBI Taxonomy" id="882378"/>
    <lineage>
        <taxon>Bacteria</taxon>
        <taxon>Pseudomonadati</taxon>
        <taxon>Pseudomonadota</taxon>
        <taxon>Betaproteobacteria</taxon>
        <taxon>Burkholderiales</taxon>
        <taxon>Burkholderiaceae</taxon>
        <taxon>Mycetohabitans</taxon>
    </lineage>
</organism>
<gene>
    <name evidence="2" type="ordered locus">RBRH_00891</name>
</gene>
<accession>E5AKR1</accession>
<evidence type="ECO:0000313" key="2">
    <source>
        <dbReference type="EMBL" id="CBW73733.1"/>
    </source>
</evidence>
<dbReference type="Proteomes" id="UP000007437">
    <property type="component" value="Chromosome"/>
</dbReference>